<evidence type="ECO:0008006" key="3">
    <source>
        <dbReference type="Google" id="ProtNLM"/>
    </source>
</evidence>
<comment type="caution">
    <text evidence="1">The sequence shown here is derived from an EMBL/GenBank/DDBJ whole genome shotgun (WGS) entry which is preliminary data.</text>
</comment>
<dbReference type="OrthoDB" id="5191484at2"/>
<keyword evidence="2" id="KW-1185">Reference proteome</keyword>
<gene>
    <name evidence="1" type="ORF">D5H78_10040</name>
</gene>
<dbReference type="EMBL" id="QZEZ01000004">
    <property type="protein sequence ID" value="RJK95928.1"/>
    <property type="molecule type" value="Genomic_DNA"/>
</dbReference>
<evidence type="ECO:0000313" key="1">
    <source>
        <dbReference type="EMBL" id="RJK95928.1"/>
    </source>
</evidence>
<sequence>MMEVRIESVSDALGADAADAQAAVRLVARSAVMGFLPKDSDTRRLDAHLLEQVFRGLAEHGVSTALLATQVKTGADSWRYNLQRALEQSEHSPMPAGEWPSLLETLGEDLLNLLLGISTSSVRRYASGTRSTPQDVADRLHVLALIVADLSGAYNDYGIRRWFLRPRPQLDGQSPWEALGGGWDPDGPAAARVRDLAAALAGAAAGAS</sequence>
<dbReference type="RefSeq" id="WP_119950354.1">
    <property type="nucleotide sequence ID" value="NZ_QZEZ01000004.1"/>
</dbReference>
<dbReference type="AlphaFoldDB" id="A0A3A3YWE8"/>
<accession>A0A3A3YWE8</accession>
<dbReference type="Proteomes" id="UP000265614">
    <property type="component" value="Unassembled WGS sequence"/>
</dbReference>
<protein>
    <recommendedName>
        <fullName evidence="3">DUF2384 domain-containing protein</fullName>
    </recommendedName>
</protein>
<reference evidence="1 2" key="1">
    <citation type="submission" date="2018-09" db="EMBL/GenBank/DDBJ databases">
        <title>YIM 75000 draft genome.</title>
        <authorList>
            <person name="Tang S."/>
            <person name="Feng Y."/>
        </authorList>
    </citation>
    <scope>NUCLEOTIDE SEQUENCE [LARGE SCALE GENOMIC DNA]</scope>
    <source>
        <strain evidence="1 2">YIM 75000</strain>
    </source>
</reference>
<evidence type="ECO:0000313" key="2">
    <source>
        <dbReference type="Proteomes" id="UP000265614"/>
    </source>
</evidence>
<name>A0A3A3YWE8_9ACTN</name>
<proteinExistence type="predicted"/>
<organism evidence="1 2">
    <name type="scientific">Vallicoccus soli</name>
    <dbReference type="NCBI Taxonomy" id="2339232"/>
    <lineage>
        <taxon>Bacteria</taxon>
        <taxon>Bacillati</taxon>
        <taxon>Actinomycetota</taxon>
        <taxon>Actinomycetes</taxon>
        <taxon>Motilibacterales</taxon>
        <taxon>Vallicoccaceae</taxon>
        <taxon>Vallicoccus</taxon>
    </lineage>
</organism>